<accession>A0A1U7ZCC6</accession>
<dbReference type="GeneID" id="104588630"/>
<dbReference type="InParanoid" id="A0A1U7ZCC6"/>
<dbReference type="PANTHER" id="PTHR48475">
    <property type="entry name" value="RIBONUCLEASE H"/>
    <property type="match status" value="1"/>
</dbReference>
<dbReference type="GO" id="GO:0003676">
    <property type="term" value="F:nucleic acid binding"/>
    <property type="evidence" value="ECO:0007669"/>
    <property type="project" value="InterPro"/>
</dbReference>
<dbReference type="Proteomes" id="UP000189703">
    <property type="component" value="Unplaced"/>
</dbReference>
<proteinExistence type="predicted"/>
<name>A0A1U7ZCC6_NELNU</name>
<keyword evidence="1" id="KW-1185">Reference proteome</keyword>
<dbReference type="KEGG" id="nnu:104588630"/>
<reference evidence="2" key="1">
    <citation type="submission" date="2025-08" db="UniProtKB">
        <authorList>
            <consortium name="RefSeq"/>
        </authorList>
    </citation>
    <scope>IDENTIFICATION</scope>
</reference>
<dbReference type="OrthoDB" id="5596291at2759"/>
<protein>
    <submittedName>
        <fullName evidence="2">Uncharacterized protein LOC104588630</fullName>
    </submittedName>
</protein>
<sequence length="114" mass="12933">MSTTYYPQGNGQVEATNKTLLRMLSKTMADNQKDWANKLLETLWAYHTSIRKSTQATPYSLVYGQEAVLPVEIRVVSARIAFAMGKKIMPEDMDLFLAFKLEVIDEVKDIASQK</sequence>
<dbReference type="SUPFAM" id="SSF53098">
    <property type="entry name" value="Ribonuclease H-like"/>
    <property type="match status" value="1"/>
</dbReference>
<dbReference type="RefSeq" id="XP_010244949.1">
    <property type="nucleotide sequence ID" value="XM_010246647.1"/>
</dbReference>
<dbReference type="OMA" id="KIMPEDM"/>
<dbReference type="PANTHER" id="PTHR48475:SF1">
    <property type="entry name" value="RNASE H TYPE-1 DOMAIN-CONTAINING PROTEIN"/>
    <property type="match status" value="1"/>
</dbReference>
<dbReference type="InterPro" id="IPR012337">
    <property type="entry name" value="RNaseH-like_sf"/>
</dbReference>
<dbReference type="eggNOG" id="KOG0017">
    <property type="taxonomic scope" value="Eukaryota"/>
</dbReference>
<organism evidence="1 2">
    <name type="scientific">Nelumbo nucifera</name>
    <name type="common">Sacred lotus</name>
    <dbReference type="NCBI Taxonomy" id="4432"/>
    <lineage>
        <taxon>Eukaryota</taxon>
        <taxon>Viridiplantae</taxon>
        <taxon>Streptophyta</taxon>
        <taxon>Embryophyta</taxon>
        <taxon>Tracheophyta</taxon>
        <taxon>Spermatophyta</taxon>
        <taxon>Magnoliopsida</taxon>
        <taxon>Proteales</taxon>
        <taxon>Nelumbonaceae</taxon>
        <taxon>Nelumbo</taxon>
    </lineage>
</organism>
<evidence type="ECO:0000313" key="2">
    <source>
        <dbReference type="RefSeq" id="XP_010244949.1"/>
    </source>
</evidence>
<dbReference type="AlphaFoldDB" id="A0A1U7ZCC6"/>
<evidence type="ECO:0000313" key="1">
    <source>
        <dbReference type="Proteomes" id="UP000189703"/>
    </source>
</evidence>
<dbReference type="InterPro" id="IPR036397">
    <property type="entry name" value="RNaseH_sf"/>
</dbReference>
<dbReference type="Gene3D" id="3.30.420.10">
    <property type="entry name" value="Ribonuclease H-like superfamily/Ribonuclease H"/>
    <property type="match status" value="1"/>
</dbReference>
<gene>
    <name evidence="2" type="primary">LOC104588630</name>
</gene>